<evidence type="ECO:0000256" key="1">
    <source>
        <dbReference type="SAM" id="MobiDB-lite"/>
    </source>
</evidence>
<dbReference type="EMBL" id="BQKI01000023">
    <property type="protein sequence ID" value="GJN12303.1"/>
    <property type="molecule type" value="Genomic_DNA"/>
</dbReference>
<feature type="region of interest" description="Disordered" evidence="1">
    <location>
        <begin position="121"/>
        <end position="152"/>
    </location>
</feature>
<evidence type="ECO:0000256" key="2">
    <source>
        <dbReference type="SAM" id="SignalP"/>
    </source>
</evidence>
<reference evidence="3" key="2">
    <citation type="submission" date="2021-12" db="EMBL/GenBank/DDBJ databases">
        <title>Resequencing data analysis of finger millet.</title>
        <authorList>
            <person name="Hatakeyama M."/>
            <person name="Aluri S."/>
            <person name="Balachadran M.T."/>
            <person name="Sivarajan S.R."/>
            <person name="Poveda L."/>
            <person name="Shimizu-Inatsugi R."/>
            <person name="Schlapbach R."/>
            <person name="Sreeman S.M."/>
            <person name="Shimizu K.K."/>
        </authorList>
    </citation>
    <scope>NUCLEOTIDE SEQUENCE</scope>
</reference>
<protein>
    <submittedName>
        <fullName evidence="3">Uncharacterized protein</fullName>
    </submittedName>
</protein>
<feature type="signal peptide" evidence="2">
    <location>
        <begin position="1"/>
        <end position="31"/>
    </location>
</feature>
<dbReference type="Proteomes" id="UP001054889">
    <property type="component" value="Unassembled WGS sequence"/>
</dbReference>
<name>A0AAV5DP93_ELECO</name>
<evidence type="ECO:0000313" key="4">
    <source>
        <dbReference type="Proteomes" id="UP001054889"/>
    </source>
</evidence>
<feature type="chain" id="PRO_5044011366" evidence="2">
    <location>
        <begin position="32"/>
        <end position="152"/>
    </location>
</feature>
<organism evidence="3 4">
    <name type="scientific">Eleusine coracana subsp. coracana</name>
    <dbReference type="NCBI Taxonomy" id="191504"/>
    <lineage>
        <taxon>Eukaryota</taxon>
        <taxon>Viridiplantae</taxon>
        <taxon>Streptophyta</taxon>
        <taxon>Embryophyta</taxon>
        <taxon>Tracheophyta</taxon>
        <taxon>Spermatophyta</taxon>
        <taxon>Magnoliopsida</taxon>
        <taxon>Liliopsida</taxon>
        <taxon>Poales</taxon>
        <taxon>Poaceae</taxon>
        <taxon>PACMAD clade</taxon>
        <taxon>Chloridoideae</taxon>
        <taxon>Cynodonteae</taxon>
        <taxon>Eleusininae</taxon>
        <taxon>Eleusine</taxon>
    </lineage>
</organism>
<gene>
    <name evidence="3" type="primary">ga30570</name>
    <name evidence="3" type="ORF">PR202_ga30570</name>
</gene>
<accession>A0AAV5DP93</accession>
<dbReference type="AlphaFoldDB" id="A0AAV5DP93"/>
<comment type="caution">
    <text evidence="3">The sequence shown here is derived from an EMBL/GenBank/DDBJ whole genome shotgun (WGS) entry which is preliminary data.</text>
</comment>
<proteinExistence type="predicted"/>
<reference evidence="3" key="1">
    <citation type="journal article" date="2018" name="DNA Res.">
        <title>Multiple hybrid de novo genome assembly of finger millet, an orphan allotetraploid crop.</title>
        <authorList>
            <person name="Hatakeyama M."/>
            <person name="Aluri S."/>
            <person name="Balachadran M.T."/>
            <person name="Sivarajan S.R."/>
            <person name="Patrignani A."/>
            <person name="Gruter S."/>
            <person name="Poveda L."/>
            <person name="Shimizu-Inatsugi R."/>
            <person name="Baeten J."/>
            <person name="Francoijs K.J."/>
            <person name="Nataraja K.N."/>
            <person name="Reddy Y.A.N."/>
            <person name="Phadnis S."/>
            <person name="Ravikumar R.L."/>
            <person name="Schlapbach R."/>
            <person name="Sreeman S.M."/>
            <person name="Shimizu K.K."/>
        </authorList>
    </citation>
    <scope>NUCLEOTIDE SEQUENCE</scope>
</reference>
<keyword evidence="4" id="KW-1185">Reference proteome</keyword>
<keyword evidence="2" id="KW-0732">Signal</keyword>
<evidence type="ECO:0000313" key="3">
    <source>
        <dbReference type="EMBL" id="GJN12303.1"/>
    </source>
</evidence>
<sequence>MGLSSERACGRSCACLRSFLPLFSLLSRVAAKQIEWSGAEELDVSDGELYGDPVGPLAGVRARLRRGDPGSACRIFAEQPASNEGPCMDSMAHDQAAMDPTRRTTSPMLLTSSAWLFRGHTRTGRRGSSAATRRPNNHQRRDGVGGGIQRRM</sequence>